<keyword evidence="3 4" id="KW-0418">Kinase</keyword>
<dbReference type="Pfam" id="PF02595">
    <property type="entry name" value="Gly_kinase"/>
    <property type="match status" value="1"/>
</dbReference>
<dbReference type="PANTHER" id="PTHR21599">
    <property type="entry name" value="GLYCERATE KINASE"/>
    <property type="match status" value="1"/>
</dbReference>
<keyword evidence="2 4" id="KW-0808">Transferase</keyword>
<evidence type="ECO:0000313" key="5">
    <source>
        <dbReference type="EMBL" id="XCI29520.1"/>
    </source>
</evidence>
<dbReference type="GO" id="GO:0008887">
    <property type="term" value="F:glycerate kinase activity"/>
    <property type="evidence" value="ECO:0007669"/>
    <property type="project" value="UniProtKB-UniRule"/>
</dbReference>
<dbReference type="EMBL" id="CP159485">
    <property type="protein sequence ID" value="XCI29520.1"/>
    <property type="molecule type" value="Genomic_DNA"/>
</dbReference>
<dbReference type="InterPro" id="IPR036129">
    <property type="entry name" value="Glycerate_kinase_sf"/>
</dbReference>
<sequence>MKIAVACDSFKGTFSSLEIANHIENVAKIYFEEIKVEKIAVADGGEGTIDALLHTLDGSACFQEVFSPLGEKITAKYGYIDSNKTALIEMAQASGLFTIPEDAKNPLKTSSYGTGQLISNALEKGVKKIILGLGGSATNDGGMGVLAALGARFYDAKGKEIKCYAGESLSKVSEISLEEVNSKALECEFEIMCDVDNILTGPNGATYVFGPQKGATVNQLRLLEEGMVKYSRVLERCVNKEVGSIKGSGAAGGVAAAMLGVFNGKISSGIDIALDLMDFDKKIADCQFVITGEGKMDKQTLAGKVPYGISKRCKALNIPVIGFVGGLEMNKSGPSHPEELYTVFSVVSDFTEFSTIQKNPEKYLIDAIHRMFKFIKLGYDLKSSRRK</sequence>
<dbReference type="SUPFAM" id="SSF110738">
    <property type="entry name" value="Glycerate kinase I"/>
    <property type="match status" value="1"/>
</dbReference>
<comment type="similarity">
    <text evidence="1 4">Belongs to the glycerate kinase type-1 family.</text>
</comment>
<evidence type="ECO:0000256" key="3">
    <source>
        <dbReference type="ARBA" id="ARBA00022777"/>
    </source>
</evidence>
<gene>
    <name evidence="5" type="ORF">PRVXH_000843</name>
</gene>
<dbReference type="InterPro" id="IPR018197">
    <property type="entry name" value="Glycerate_kinase_RE-like"/>
</dbReference>
<dbReference type="PIRSF" id="PIRSF006078">
    <property type="entry name" value="GlxK"/>
    <property type="match status" value="1"/>
</dbReference>
<dbReference type="GO" id="GO:0031388">
    <property type="term" value="P:organic acid phosphorylation"/>
    <property type="evidence" value="ECO:0007669"/>
    <property type="project" value="UniProtKB-UniRule"/>
</dbReference>
<reference evidence="5" key="2">
    <citation type="submission" date="2024-06" db="EMBL/GenBank/DDBJ databases">
        <authorList>
            <person name="Petrova K.O."/>
            <person name="Toshchakov S.V."/>
            <person name="Boltjanskaja Y.V."/>
            <person name="Kevbrin V.V."/>
        </authorList>
    </citation>
    <scope>NUCLEOTIDE SEQUENCE</scope>
    <source>
        <strain evidence="5">Z-710</strain>
    </source>
</reference>
<evidence type="ECO:0000256" key="1">
    <source>
        <dbReference type="ARBA" id="ARBA00006284"/>
    </source>
</evidence>
<dbReference type="InterPro" id="IPR018193">
    <property type="entry name" value="Glyc_kinase_flavodox-like_fold"/>
</dbReference>
<dbReference type="EC" id="2.7.1.31" evidence="5"/>
<dbReference type="Gene3D" id="3.90.1510.10">
    <property type="entry name" value="Glycerate kinase, domain 2"/>
    <property type="match status" value="1"/>
</dbReference>
<dbReference type="InterPro" id="IPR004381">
    <property type="entry name" value="Glycerate_kinase"/>
</dbReference>
<reference evidence="5" key="1">
    <citation type="journal article" date="2018" name="Antonie Van Leeuwenhoek">
        <title>Proteinivorax hydrogeniformans sp. nov., an anaerobic, haloalkaliphilic bacterium fermenting proteinaceous compounds with high hydrogen production.</title>
        <authorList>
            <person name="Boltyanskaya Y."/>
            <person name="Detkova E."/>
            <person name="Pimenov N."/>
            <person name="Kevbrin V."/>
        </authorList>
    </citation>
    <scope>NUCLEOTIDE SEQUENCE</scope>
    <source>
        <strain evidence="5">Z-710</strain>
    </source>
</reference>
<dbReference type="AlphaFoldDB" id="A0AAU8HVX1"/>
<evidence type="ECO:0000256" key="4">
    <source>
        <dbReference type="PIRNR" id="PIRNR006078"/>
    </source>
</evidence>
<organism evidence="5">
    <name type="scientific">Proteinivorax hydrogeniformans</name>
    <dbReference type="NCBI Taxonomy" id="1826727"/>
    <lineage>
        <taxon>Bacteria</taxon>
        <taxon>Bacillati</taxon>
        <taxon>Bacillota</taxon>
        <taxon>Clostridia</taxon>
        <taxon>Eubacteriales</taxon>
        <taxon>Proteinivoracaceae</taxon>
        <taxon>Proteinivorax</taxon>
    </lineage>
</organism>
<dbReference type="RefSeq" id="WP_353894068.1">
    <property type="nucleotide sequence ID" value="NZ_CP159485.1"/>
</dbReference>
<dbReference type="PANTHER" id="PTHR21599:SF0">
    <property type="entry name" value="GLYCERATE KINASE"/>
    <property type="match status" value="1"/>
</dbReference>
<proteinExistence type="inferred from homology"/>
<protein>
    <submittedName>
        <fullName evidence="5">Glycerate kinase</fullName>
        <ecNumber evidence="5">2.7.1.31</ecNumber>
    </submittedName>
</protein>
<evidence type="ECO:0000256" key="2">
    <source>
        <dbReference type="ARBA" id="ARBA00022679"/>
    </source>
</evidence>
<dbReference type="Gene3D" id="3.40.50.10350">
    <property type="entry name" value="Glycerate kinase, domain 1"/>
    <property type="match status" value="1"/>
</dbReference>
<accession>A0AAU8HVX1</accession>
<dbReference type="NCBIfam" id="TIGR00045">
    <property type="entry name" value="glycerate kinase"/>
    <property type="match status" value="1"/>
</dbReference>
<name>A0AAU8HVX1_9FIRM</name>